<feature type="signal peptide" evidence="1">
    <location>
        <begin position="1"/>
        <end position="26"/>
    </location>
</feature>
<name>A0A226CVZ3_FOLCA</name>
<evidence type="ECO:0000259" key="2">
    <source>
        <dbReference type="Pfam" id="PF26080"/>
    </source>
</evidence>
<dbReference type="PANTHER" id="PTHR33236:SF4">
    <property type="entry name" value="CUB DOMAIN-CONTAINING PROTEIN"/>
    <property type="match status" value="1"/>
</dbReference>
<dbReference type="InterPro" id="IPR058698">
    <property type="entry name" value="CUB_metazoa"/>
</dbReference>
<dbReference type="Proteomes" id="UP000198287">
    <property type="component" value="Unassembled WGS sequence"/>
</dbReference>
<dbReference type="STRING" id="158441.A0A226CVZ3"/>
<proteinExistence type="predicted"/>
<dbReference type="PANTHER" id="PTHR33236">
    <property type="entry name" value="INTRAFLAGELLAR TRANSPORT PROTEIN 122 FAMILY PROTEIN-RELATED"/>
    <property type="match status" value="1"/>
</dbReference>
<evidence type="ECO:0000313" key="4">
    <source>
        <dbReference type="Proteomes" id="UP000198287"/>
    </source>
</evidence>
<sequence length="815" mass="91556">MSALSTFSFKPFSLLIFIFTLTKSQADNTPSRLNSVLDIVSHCNLVVTFATNKTDLIPSHPSLIYVENFLPTTEYGSFDMTKKFLFTKVSFIHRRQVEKFCWTYVFPDIGIKFSLDKFSISVLFPPVANSPYPIQIIWLVASGQERRAIYTKLLILDVTVLGSREFYFAQQGLKSRLRFYHSNMYYPRGSRSNFSVLENFQFFPEINCNPKSKRKCYQQIQDASDQVGISFNKYAWKEHFQLNPSPDWIQAANQSESFRDFIAYTILSEALTHQVVLTGSQSYSFLSCYGIQKENSYRAFTDPFDKYVWFYLSTGTTSAANYKGNLSRLLGYKRFATALLDSDLESGTVASSTGKNMTRIWRYLHYKWPSHLYPNLSRCADKFAYLDLTENIKSIIPFLSDNVDGTVFMEGAEGDFFRGWTTIEIRSTPRKNFVLDRYVAYKAQRGVAQICQNHSNTLDKVNMKYGIALQVAHLLAGVALFSSKLAEGQWTRCEVGQSKVVIDAYGFRTLSSPGNMFAQCSFLIKKNPAICQIRLDFSNFKYMSANATGNCEEDKLTISNSATVKDGFTTCGDLTGQHMYLTFGEDCDTIEVTTKMSPISPSSSYNILMTPIPCSSPGLVPSHCLQHFNGSQGVVRSFDYPNQQQNSQEYTVCVEPKGGGGEEIIWKSCGSEDGYPSSSPFSITTNPVPPKICDTDWVAINGDVPRCDKFPTSVRSTWKPFLLNVNFNEEEIPPPRFGENLGDVDDVYSCIGVGVASGGLLMCAWFPETGPGVEGTCQCDINPIFFSPGIDVNVFFGPPPDMGNTGFCLKYDMQI</sequence>
<dbReference type="Pfam" id="PF26080">
    <property type="entry name" value="CUB_animal"/>
    <property type="match status" value="1"/>
</dbReference>
<evidence type="ECO:0000313" key="3">
    <source>
        <dbReference type="EMBL" id="OXA36920.1"/>
    </source>
</evidence>
<keyword evidence="4" id="KW-1185">Reference proteome</keyword>
<protein>
    <recommendedName>
        <fullName evidence="2">CUB domain-containing protein</fullName>
    </recommendedName>
</protein>
<feature type="chain" id="PRO_5013370730" description="CUB domain-containing protein" evidence="1">
    <location>
        <begin position="27"/>
        <end position="815"/>
    </location>
</feature>
<dbReference type="AlphaFoldDB" id="A0A226CVZ3"/>
<accession>A0A226CVZ3</accession>
<keyword evidence="1" id="KW-0732">Signal</keyword>
<dbReference type="EMBL" id="LNIX01000068">
    <property type="protein sequence ID" value="OXA36920.1"/>
    <property type="molecule type" value="Genomic_DNA"/>
</dbReference>
<comment type="caution">
    <text evidence="3">The sequence shown here is derived from an EMBL/GenBank/DDBJ whole genome shotgun (WGS) entry which is preliminary data.</text>
</comment>
<organism evidence="3 4">
    <name type="scientific">Folsomia candida</name>
    <name type="common">Springtail</name>
    <dbReference type="NCBI Taxonomy" id="158441"/>
    <lineage>
        <taxon>Eukaryota</taxon>
        <taxon>Metazoa</taxon>
        <taxon>Ecdysozoa</taxon>
        <taxon>Arthropoda</taxon>
        <taxon>Hexapoda</taxon>
        <taxon>Collembola</taxon>
        <taxon>Entomobryomorpha</taxon>
        <taxon>Isotomoidea</taxon>
        <taxon>Isotomidae</taxon>
        <taxon>Proisotominae</taxon>
        <taxon>Folsomia</taxon>
    </lineage>
</organism>
<reference evidence="3 4" key="1">
    <citation type="submission" date="2015-12" db="EMBL/GenBank/DDBJ databases">
        <title>The genome of Folsomia candida.</title>
        <authorList>
            <person name="Faddeeva A."/>
            <person name="Derks M.F."/>
            <person name="Anvar Y."/>
            <person name="Smit S."/>
            <person name="Van Straalen N."/>
            <person name="Roelofs D."/>
        </authorList>
    </citation>
    <scope>NUCLEOTIDE SEQUENCE [LARGE SCALE GENOMIC DNA]</scope>
    <source>
        <strain evidence="3 4">VU population</strain>
        <tissue evidence="3">Whole body</tissue>
    </source>
</reference>
<gene>
    <name evidence="3" type="ORF">Fcan01_28305</name>
</gene>
<evidence type="ECO:0000256" key="1">
    <source>
        <dbReference type="SAM" id="SignalP"/>
    </source>
</evidence>
<feature type="domain" description="CUB" evidence="2">
    <location>
        <begin position="621"/>
        <end position="813"/>
    </location>
</feature>
<dbReference type="OrthoDB" id="6378913at2759"/>